<evidence type="ECO:0000313" key="2">
    <source>
        <dbReference type="Proteomes" id="UP000265631"/>
    </source>
</evidence>
<proteinExistence type="predicted"/>
<name>A0A395MV07_9HYPO</name>
<comment type="caution">
    <text evidence="1">The sequence shown here is derived from an EMBL/GenBank/DDBJ whole genome shotgun (WGS) entry which is preliminary data.</text>
</comment>
<dbReference type="STRING" id="2594813.A0A395MV07"/>
<dbReference type="Proteomes" id="UP000265631">
    <property type="component" value="Unassembled WGS sequence"/>
</dbReference>
<dbReference type="AlphaFoldDB" id="A0A395MV07"/>
<protein>
    <submittedName>
        <fullName evidence="1">Uncharacterized protein</fullName>
    </submittedName>
</protein>
<reference evidence="1 2" key="1">
    <citation type="journal article" date="2018" name="PLoS Pathog.">
        <title>Evolution of structural diversity of trichothecenes, a family of toxins produced by plant pathogenic and entomopathogenic fungi.</title>
        <authorList>
            <person name="Proctor R.H."/>
            <person name="McCormick S.P."/>
            <person name="Kim H.S."/>
            <person name="Cardoza R.E."/>
            <person name="Stanley A.M."/>
            <person name="Lindo L."/>
            <person name="Kelly A."/>
            <person name="Brown D.W."/>
            <person name="Lee T."/>
            <person name="Vaughan M.M."/>
            <person name="Alexander N.J."/>
            <person name="Busman M."/>
            <person name="Gutierrez S."/>
        </authorList>
    </citation>
    <scope>NUCLEOTIDE SEQUENCE [LARGE SCALE GENOMIC DNA]</scope>
    <source>
        <strain evidence="1 2">NRRL 13405</strain>
    </source>
</reference>
<keyword evidence="2" id="KW-1185">Reference proteome</keyword>
<sequence length="148" mass="17024">MLEDPRAVFLAGRGRHPPNQAVTCIENNVALPGQLLPIYSERANGFVSLDEARLQEEESICGVFKLAIGAADQYTKVEEEVYEALSEIQRIMESARYVDLYRQRREQALQQRTIELFRAILAFLRQIMQFFLDDKSKNFFGSMMKQGT</sequence>
<evidence type="ECO:0000313" key="1">
    <source>
        <dbReference type="EMBL" id="RFN51756.1"/>
    </source>
</evidence>
<dbReference type="EMBL" id="PXXK01000092">
    <property type="protein sequence ID" value="RFN51756.1"/>
    <property type="molecule type" value="Genomic_DNA"/>
</dbReference>
<accession>A0A395MV07</accession>
<gene>
    <name evidence="1" type="ORF">FIE12Z_3959</name>
</gene>
<organism evidence="1 2">
    <name type="scientific">Fusarium flagelliforme</name>
    <dbReference type="NCBI Taxonomy" id="2675880"/>
    <lineage>
        <taxon>Eukaryota</taxon>
        <taxon>Fungi</taxon>
        <taxon>Dikarya</taxon>
        <taxon>Ascomycota</taxon>
        <taxon>Pezizomycotina</taxon>
        <taxon>Sordariomycetes</taxon>
        <taxon>Hypocreomycetidae</taxon>
        <taxon>Hypocreales</taxon>
        <taxon>Nectriaceae</taxon>
        <taxon>Fusarium</taxon>
        <taxon>Fusarium incarnatum-equiseti species complex</taxon>
    </lineage>
</organism>